<organism evidence="1 2">
    <name type="scientific">Caerostris darwini</name>
    <dbReference type="NCBI Taxonomy" id="1538125"/>
    <lineage>
        <taxon>Eukaryota</taxon>
        <taxon>Metazoa</taxon>
        <taxon>Ecdysozoa</taxon>
        <taxon>Arthropoda</taxon>
        <taxon>Chelicerata</taxon>
        <taxon>Arachnida</taxon>
        <taxon>Araneae</taxon>
        <taxon>Araneomorphae</taxon>
        <taxon>Entelegynae</taxon>
        <taxon>Araneoidea</taxon>
        <taxon>Araneidae</taxon>
        <taxon>Caerostris</taxon>
    </lineage>
</organism>
<keyword evidence="2" id="KW-1185">Reference proteome</keyword>
<evidence type="ECO:0000313" key="1">
    <source>
        <dbReference type="EMBL" id="GIX83433.1"/>
    </source>
</evidence>
<dbReference type="AlphaFoldDB" id="A0AAV4NHV3"/>
<dbReference type="Proteomes" id="UP001054837">
    <property type="component" value="Unassembled WGS sequence"/>
</dbReference>
<sequence>MNSIFFIPSIKYPEGKSVRTQDTIALNATFCSTRSSSKAPSRKKLAAIWEKNFSLHPLLPINWIPGELPEILELPHGDNDPNRLTERKGKNCGIEKEEFFHSALEL</sequence>
<evidence type="ECO:0000313" key="2">
    <source>
        <dbReference type="Proteomes" id="UP001054837"/>
    </source>
</evidence>
<gene>
    <name evidence="1" type="ORF">CDAR_100951</name>
</gene>
<protein>
    <submittedName>
        <fullName evidence="1">Uncharacterized protein</fullName>
    </submittedName>
</protein>
<name>A0AAV4NHV3_9ARAC</name>
<comment type="caution">
    <text evidence="1">The sequence shown here is derived from an EMBL/GenBank/DDBJ whole genome shotgun (WGS) entry which is preliminary data.</text>
</comment>
<reference evidence="1 2" key="1">
    <citation type="submission" date="2021-06" db="EMBL/GenBank/DDBJ databases">
        <title>Caerostris darwini draft genome.</title>
        <authorList>
            <person name="Kono N."/>
            <person name="Arakawa K."/>
        </authorList>
    </citation>
    <scope>NUCLEOTIDE SEQUENCE [LARGE SCALE GENOMIC DNA]</scope>
</reference>
<accession>A0AAV4NHV3</accession>
<proteinExistence type="predicted"/>
<dbReference type="EMBL" id="BPLQ01001619">
    <property type="protein sequence ID" value="GIX83433.1"/>
    <property type="molecule type" value="Genomic_DNA"/>
</dbReference>